<protein>
    <recommendedName>
        <fullName evidence="3">Type IV pilus modification protein PilV</fullName>
    </recommendedName>
</protein>
<reference evidence="2" key="1">
    <citation type="submission" date="2016-10" db="EMBL/GenBank/DDBJ databases">
        <title>Sequence of Gallionella enrichment culture.</title>
        <authorList>
            <person name="Poehlein A."/>
            <person name="Muehling M."/>
            <person name="Daniel R."/>
        </authorList>
    </citation>
    <scope>NUCLEOTIDE SEQUENCE</scope>
</reference>
<comment type="caution">
    <text evidence="2">The sequence shown here is derived from an EMBL/GenBank/DDBJ whole genome shotgun (WGS) entry which is preliminary data.</text>
</comment>
<feature type="transmembrane region" description="Helical" evidence="1">
    <location>
        <begin position="20"/>
        <end position="41"/>
    </location>
</feature>
<gene>
    <name evidence="2" type="ORF">GALL_218270</name>
</gene>
<dbReference type="EMBL" id="MLJW01000153">
    <property type="protein sequence ID" value="OIQ96198.1"/>
    <property type="molecule type" value="Genomic_DNA"/>
</dbReference>
<sequence length="159" mass="16481">MPAADRPVPKHQGFMLLEALIGILIFAVGVLAVVGLQAMSIKDVADAKYRTDAALLANELISDAWVGSKDLATMQGAYASPSGSYYTTWAGDVASQLPGVTAASNAPTVAVAQADPASPTAIQMTVTVHWQLPGQQSAHSYSTVTELNCTVTNGSACSW</sequence>
<dbReference type="AlphaFoldDB" id="A0A1J5RJF6"/>
<evidence type="ECO:0000256" key="1">
    <source>
        <dbReference type="SAM" id="Phobius"/>
    </source>
</evidence>
<evidence type="ECO:0008006" key="3">
    <source>
        <dbReference type="Google" id="ProtNLM"/>
    </source>
</evidence>
<accession>A0A1J5RJF6</accession>
<evidence type="ECO:0000313" key="2">
    <source>
        <dbReference type="EMBL" id="OIQ96198.1"/>
    </source>
</evidence>
<name>A0A1J5RJF6_9ZZZZ</name>
<keyword evidence="1" id="KW-1133">Transmembrane helix</keyword>
<keyword evidence="1" id="KW-0812">Transmembrane</keyword>
<keyword evidence="1" id="KW-0472">Membrane</keyword>
<proteinExistence type="predicted"/>
<organism evidence="2">
    <name type="scientific">mine drainage metagenome</name>
    <dbReference type="NCBI Taxonomy" id="410659"/>
    <lineage>
        <taxon>unclassified sequences</taxon>
        <taxon>metagenomes</taxon>
        <taxon>ecological metagenomes</taxon>
    </lineage>
</organism>